<proteinExistence type="predicted"/>
<accession>A0A1M6Z405</accession>
<feature type="region of interest" description="Disordered" evidence="1">
    <location>
        <begin position="330"/>
        <end position="353"/>
    </location>
</feature>
<protein>
    <recommendedName>
        <fullName evidence="4">Fibronectin type-III domain-containing protein</fullName>
    </recommendedName>
</protein>
<dbReference type="OrthoDB" id="3218246at2"/>
<dbReference type="Gene3D" id="2.60.40.10">
    <property type="entry name" value="Immunoglobulins"/>
    <property type="match status" value="1"/>
</dbReference>
<dbReference type="Proteomes" id="UP000184363">
    <property type="component" value="Unassembled WGS sequence"/>
</dbReference>
<dbReference type="InterPro" id="IPR036116">
    <property type="entry name" value="FN3_sf"/>
</dbReference>
<feature type="compositionally biased region" description="Pro residues" evidence="1">
    <location>
        <begin position="594"/>
        <end position="606"/>
    </location>
</feature>
<dbReference type="GO" id="GO:0005975">
    <property type="term" value="P:carbohydrate metabolic process"/>
    <property type="evidence" value="ECO:0007669"/>
    <property type="project" value="UniProtKB-ARBA"/>
</dbReference>
<feature type="region of interest" description="Disordered" evidence="1">
    <location>
        <begin position="654"/>
        <end position="690"/>
    </location>
</feature>
<evidence type="ECO:0000256" key="1">
    <source>
        <dbReference type="SAM" id="MobiDB-lite"/>
    </source>
</evidence>
<keyword evidence="3" id="KW-1185">Reference proteome</keyword>
<feature type="region of interest" description="Disordered" evidence="1">
    <location>
        <begin position="570"/>
        <end position="610"/>
    </location>
</feature>
<evidence type="ECO:0008006" key="4">
    <source>
        <dbReference type="Google" id="ProtNLM"/>
    </source>
</evidence>
<feature type="compositionally biased region" description="Pro residues" evidence="1">
    <location>
        <begin position="338"/>
        <end position="350"/>
    </location>
</feature>
<dbReference type="InterPro" id="IPR013783">
    <property type="entry name" value="Ig-like_fold"/>
</dbReference>
<dbReference type="RefSeq" id="WP_073459699.1">
    <property type="nucleotide sequence ID" value="NZ_FRAP01000022.1"/>
</dbReference>
<sequence>MPSWGSCAAVGDLPPFDPNDYRKRVLAAVEKRGGPEASDPFELYDLPLELAEELTDVQVAARIDEVWGFWQRQRDHPKYRVLVALLVETHAARSAELRDAAARRTAAMRVREQRRQRDAARYELLDAAIARLVDRYGGVPRDKIPGLDEVGALTGLTPAEVAARLRRHPVIDPAGPAAAEPVIGPERRRQVRALLDEFGRLTEAPAPPTLLALLGLGPEASAAEIGATAAAFRARARELPPDRLRAVLDELLVHVAELIEPGPDAVAAYLDTVALDVREYLVPRVRAAVLVEDRLVAEDHAHLVEEAMARGLDRRRATDLLASIAAELATTVEQPGRTPEPAPRPEPPRQPSWEEPLKAARAALRAGRPVEAERHVAEARRCAGTNGTTPVRAVADEVESVLAEARVRARAAGAAAEARRFVEVLDHLDHLARTASDLGLPADAEELRRRARAAVEEADRIVAAAEAGPVADRPAMLERALAVCADHVGALTALDTVPIEAPAWVNAVRDGRGDVLVLWAPSPTPGVTYRVRRQAPDGAWRVIGRVPDTSIEDGGAPPGVEPPVYAVAAVQGGRSSAETRSDESRPGPAAARSPAPPPVPAGPPAPSGVVATRTADGAVRISWTAAPGDDGGTEYRVRCRRPDGGWRVVGRTHDTAIEDGGAPAGPVPVYGVSATSRGGPRSAEVLSEPG</sequence>
<dbReference type="STRING" id="1848.SAMN05443637_12276"/>
<evidence type="ECO:0000313" key="3">
    <source>
        <dbReference type="Proteomes" id="UP000184363"/>
    </source>
</evidence>
<name>A0A1M6Z405_PSETH</name>
<dbReference type="EMBL" id="FRAP01000022">
    <property type="protein sequence ID" value="SHL25248.1"/>
    <property type="molecule type" value="Genomic_DNA"/>
</dbReference>
<reference evidence="2 3" key="1">
    <citation type="submission" date="2016-11" db="EMBL/GenBank/DDBJ databases">
        <authorList>
            <person name="Jaros S."/>
            <person name="Januszkiewicz K."/>
            <person name="Wedrychowicz H."/>
        </authorList>
    </citation>
    <scope>NUCLEOTIDE SEQUENCE [LARGE SCALE GENOMIC DNA]</scope>
    <source>
        <strain evidence="2 3">DSM 43832</strain>
    </source>
</reference>
<dbReference type="SUPFAM" id="SSF49265">
    <property type="entry name" value="Fibronectin type III"/>
    <property type="match status" value="1"/>
</dbReference>
<dbReference type="AlphaFoldDB" id="A0A1M6Z405"/>
<gene>
    <name evidence="2" type="ORF">SAMN05443637_12276</name>
</gene>
<organism evidence="2 3">
    <name type="scientific">Pseudonocardia thermophila</name>
    <dbReference type="NCBI Taxonomy" id="1848"/>
    <lineage>
        <taxon>Bacteria</taxon>
        <taxon>Bacillati</taxon>
        <taxon>Actinomycetota</taxon>
        <taxon>Actinomycetes</taxon>
        <taxon>Pseudonocardiales</taxon>
        <taxon>Pseudonocardiaceae</taxon>
        <taxon>Pseudonocardia</taxon>
    </lineage>
</organism>
<evidence type="ECO:0000313" key="2">
    <source>
        <dbReference type="EMBL" id="SHL25248.1"/>
    </source>
</evidence>